<evidence type="ECO:0000256" key="2">
    <source>
        <dbReference type="ARBA" id="ARBA00022473"/>
    </source>
</evidence>
<comment type="similarity">
    <text evidence="1">Belongs to the FLX family.</text>
</comment>
<evidence type="ECO:0000313" key="8">
    <source>
        <dbReference type="Proteomes" id="UP001161247"/>
    </source>
</evidence>
<feature type="coiled-coil region" evidence="6">
    <location>
        <begin position="50"/>
        <end position="220"/>
    </location>
</feature>
<keyword evidence="5" id="KW-0287">Flowering</keyword>
<dbReference type="EMBL" id="OX459120">
    <property type="protein sequence ID" value="CAI9099549.1"/>
    <property type="molecule type" value="Genomic_DNA"/>
</dbReference>
<dbReference type="PANTHER" id="PTHR33405">
    <property type="entry name" value="PROTEIN FLX-LIKE 2"/>
    <property type="match status" value="1"/>
</dbReference>
<dbReference type="InterPro" id="IPR040353">
    <property type="entry name" value="FLX/FLX-like"/>
</dbReference>
<organism evidence="7 8">
    <name type="scientific">Oldenlandia corymbosa var. corymbosa</name>
    <dbReference type="NCBI Taxonomy" id="529605"/>
    <lineage>
        <taxon>Eukaryota</taxon>
        <taxon>Viridiplantae</taxon>
        <taxon>Streptophyta</taxon>
        <taxon>Embryophyta</taxon>
        <taxon>Tracheophyta</taxon>
        <taxon>Spermatophyta</taxon>
        <taxon>Magnoliopsida</taxon>
        <taxon>eudicotyledons</taxon>
        <taxon>Gunneridae</taxon>
        <taxon>Pentapetalae</taxon>
        <taxon>asterids</taxon>
        <taxon>lamiids</taxon>
        <taxon>Gentianales</taxon>
        <taxon>Rubiaceae</taxon>
        <taxon>Rubioideae</taxon>
        <taxon>Spermacoceae</taxon>
        <taxon>Hedyotis-Oldenlandia complex</taxon>
        <taxon>Oldenlandia</taxon>
    </lineage>
</organism>
<evidence type="ECO:0000256" key="5">
    <source>
        <dbReference type="ARBA" id="ARBA00023089"/>
    </source>
</evidence>
<gene>
    <name evidence="7" type="ORF">OLC1_LOCUS9551</name>
</gene>
<reference evidence="7" key="1">
    <citation type="submission" date="2023-03" db="EMBL/GenBank/DDBJ databases">
        <authorList>
            <person name="Julca I."/>
        </authorList>
    </citation>
    <scope>NUCLEOTIDE SEQUENCE</scope>
</reference>
<dbReference type="PANTHER" id="PTHR33405:SF18">
    <property type="entry name" value="PROTEIN FLX-LIKE 4"/>
    <property type="match status" value="1"/>
</dbReference>
<keyword evidence="3" id="KW-0221">Differentiation</keyword>
<dbReference type="AlphaFoldDB" id="A0AAV1CXT0"/>
<evidence type="ECO:0000256" key="4">
    <source>
        <dbReference type="ARBA" id="ARBA00023054"/>
    </source>
</evidence>
<keyword evidence="8" id="KW-1185">Reference proteome</keyword>
<keyword evidence="4 6" id="KW-0175">Coiled coil</keyword>
<dbReference type="GO" id="GO:0009908">
    <property type="term" value="P:flower development"/>
    <property type="evidence" value="ECO:0007669"/>
    <property type="project" value="UniProtKB-KW"/>
</dbReference>
<dbReference type="Proteomes" id="UP001161247">
    <property type="component" value="Chromosome 3"/>
</dbReference>
<proteinExistence type="inferred from homology"/>
<evidence type="ECO:0000256" key="6">
    <source>
        <dbReference type="SAM" id="Coils"/>
    </source>
</evidence>
<sequence length="310" mass="34104">MTSRKNLPPPFEDNAAPASNFIRIGASSGHRSMDHSDRLEDRLAVRALDIKQLSEDNRRLSATHLALNQDVVAAQQEVKKLTDHIRSMQAETDIQIRILLDKIAKMEVDIRAGENVRKELQQNLTEARSLALARKELINQIQQGCQELEKTRANIKKLPEMQAELDSLRKEHDKLRTTFEYEKGKNMEKVEKMRVTERDLVSMAAEVDRLRAEVFSAEQRAQVSSHPYAGPYSHPNALYPASVHGSGVYVDNYGRPLQMGAGPVSYGAIPYGAPAPAPANVPMVAVTSTAAGAGGNTSWGGTYNASHAPG</sequence>
<dbReference type="GO" id="GO:0030154">
    <property type="term" value="P:cell differentiation"/>
    <property type="evidence" value="ECO:0007669"/>
    <property type="project" value="UniProtKB-KW"/>
</dbReference>
<protein>
    <submittedName>
        <fullName evidence="7">OLC1v1036392C1</fullName>
    </submittedName>
</protein>
<evidence type="ECO:0000256" key="3">
    <source>
        <dbReference type="ARBA" id="ARBA00022782"/>
    </source>
</evidence>
<evidence type="ECO:0000313" key="7">
    <source>
        <dbReference type="EMBL" id="CAI9099549.1"/>
    </source>
</evidence>
<name>A0AAV1CXT0_OLDCO</name>
<accession>A0AAV1CXT0</accession>
<keyword evidence="2" id="KW-0217">Developmental protein</keyword>
<evidence type="ECO:0000256" key="1">
    <source>
        <dbReference type="ARBA" id="ARBA00005405"/>
    </source>
</evidence>